<keyword evidence="4" id="KW-1185">Reference proteome</keyword>
<evidence type="ECO:0000256" key="1">
    <source>
        <dbReference type="SAM" id="MobiDB-lite"/>
    </source>
</evidence>
<dbReference type="Pfam" id="PF10536">
    <property type="entry name" value="PMD"/>
    <property type="match status" value="2"/>
</dbReference>
<evidence type="ECO:0000313" key="4">
    <source>
        <dbReference type="Proteomes" id="UP000701853"/>
    </source>
</evidence>
<dbReference type="Proteomes" id="UP000701853">
    <property type="component" value="Chromosome 8"/>
</dbReference>
<feature type="compositionally biased region" description="Polar residues" evidence="1">
    <location>
        <begin position="537"/>
        <end position="547"/>
    </location>
</feature>
<organism evidence="3 4">
    <name type="scientific">Gossypium anomalum</name>
    <dbReference type="NCBI Taxonomy" id="47600"/>
    <lineage>
        <taxon>Eukaryota</taxon>
        <taxon>Viridiplantae</taxon>
        <taxon>Streptophyta</taxon>
        <taxon>Embryophyta</taxon>
        <taxon>Tracheophyta</taxon>
        <taxon>Spermatophyta</taxon>
        <taxon>Magnoliopsida</taxon>
        <taxon>eudicotyledons</taxon>
        <taxon>Gunneridae</taxon>
        <taxon>Pentapetalae</taxon>
        <taxon>rosids</taxon>
        <taxon>malvids</taxon>
        <taxon>Malvales</taxon>
        <taxon>Malvaceae</taxon>
        <taxon>Malvoideae</taxon>
        <taxon>Gossypium</taxon>
    </lineage>
</organism>
<feature type="compositionally biased region" description="Basic and acidic residues" evidence="1">
    <location>
        <begin position="409"/>
        <end position="430"/>
    </location>
</feature>
<protein>
    <recommendedName>
        <fullName evidence="2">Aminotransferase-like plant mobile domain-containing protein</fullName>
    </recommendedName>
</protein>
<proteinExistence type="predicted"/>
<dbReference type="AlphaFoldDB" id="A0A8J6CX76"/>
<evidence type="ECO:0000259" key="2">
    <source>
        <dbReference type="Pfam" id="PF10536"/>
    </source>
</evidence>
<feature type="domain" description="Aminotransferase-like plant mobile" evidence="2">
    <location>
        <begin position="48"/>
        <end position="147"/>
    </location>
</feature>
<gene>
    <name evidence="3" type="ORF">CXB51_020282</name>
</gene>
<reference evidence="3 4" key="1">
    <citation type="journal article" date="2021" name="bioRxiv">
        <title>The Gossypium anomalum genome as a resource for cotton improvement and evolutionary analysis of hybrid incompatibility.</title>
        <authorList>
            <person name="Grover C.E."/>
            <person name="Yuan D."/>
            <person name="Arick M.A."/>
            <person name="Miller E.R."/>
            <person name="Hu G."/>
            <person name="Peterson D.G."/>
            <person name="Wendel J.F."/>
            <person name="Udall J.A."/>
        </authorList>
    </citation>
    <scope>NUCLEOTIDE SEQUENCE [LARGE SCALE GENOMIC DNA]</scope>
    <source>
        <strain evidence="3">JFW-Udall</strain>
        <tissue evidence="3">Leaf</tissue>
    </source>
</reference>
<dbReference type="EMBL" id="JAHUZN010000008">
    <property type="protein sequence ID" value="KAG8486816.1"/>
    <property type="molecule type" value="Genomic_DNA"/>
</dbReference>
<feature type="region of interest" description="Disordered" evidence="1">
    <location>
        <begin position="400"/>
        <end position="547"/>
    </location>
</feature>
<comment type="caution">
    <text evidence="3">The sequence shown here is derived from an EMBL/GenBank/DDBJ whole genome shotgun (WGS) entry which is preliminary data.</text>
</comment>
<dbReference type="PANTHER" id="PTHR46033">
    <property type="entry name" value="PROTEIN MAIN-LIKE 2"/>
    <property type="match status" value="1"/>
</dbReference>
<dbReference type="InterPro" id="IPR019557">
    <property type="entry name" value="AminoTfrase-like_pln_mobile"/>
</dbReference>
<name>A0A8J6CX76_9ROSI</name>
<dbReference type="OrthoDB" id="1936739at2759"/>
<accession>A0A8J6CX76</accession>
<evidence type="ECO:0000313" key="3">
    <source>
        <dbReference type="EMBL" id="KAG8486816.1"/>
    </source>
</evidence>
<dbReference type="GO" id="GO:0010073">
    <property type="term" value="P:meristem maintenance"/>
    <property type="evidence" value="ECO:0007669"/>
    <property type="project" value="InterPro"/>
</dbReference>
<dbReference type="InterPro" id="IPR044824">
    <property type="entry name" value="MAIN-like"/>
</dbReference>
<dbReference type="PANTHER" id="PTHR46033:SF8">
    <property type="entry name" value="PROTEIN MAINTENANCE OF MERISTEMS-LIKE"/>
    <property type="match status" value="1"/>
</dbReference>
<feature type="domain" description="Aminotransferase-like plant mobile" evidence="2">
    <location>
        <begin position="164"/>
        <end position="370"/>
    </location>
</feature>
<sequence length="547" mass="61620">MTTLINKELSHICDTVNNTDSYRILRGRVNGVGYSPDARLMPYLELAGFGSAVLTRTFDLRYDLISALVERWRPETHTFHLPCGECTVTLEDVALQFGLPIDGDAVTGVSAIAEPAALCYSLLGASPGDAESTFSELKFTWLKSNFQHLSDYATKEELVCAARAVRSYSWGSAVLAMLYRELCQTTKPNAVDMGGCLILLQSWALYRMPFLASVSHQPYVYPLVNRWSIYSGIGRSYTVPIYCLMIEQHAGEGFIWMPYRRPEIATIIPSSAYVDSQCWCTNAPIISFNIVEWYHGDRVLRQFGCIQYIPNPPMQVGEEVHGKNKRGRHGQHWGVTHRRYIAVWESRMARRPQIDMSSDLRPSLEYIQWYFSMGKPYLLGGQSTIVPPHVQRSGTYEPVADIEPDLQPDAEHDPEPEPEVQPKAESERSYSHSTDTSYHPYLAGNDYFPGSSPQHSTSPGPYPPHYSTAPGPYPLQYSTPTGLYPPQHGTPPGLSSSMPFEPYDFSSMYQTPSPATEEDVGRRDHPQRGRRPPQKYTPRTTPSNHQF</sequence>